<dbReference type="Proteomes" id="UP000546162">
    <property type="component" value="Unassembled WGS sequence"/>
</dbReference>
<evidence type="ECO:0000256" key="1">
    <source>
        <dbReference type="SAM" id="Phobius"/>
    </source>
</evidence>
<keyword evidence="1" id="KW-0812">Transmembrane</keyword>
<reference evidence="2 3" key="1">
    <citation type="submission" date="2020-08" db="EMBL/GenBank/DDBJ databases">
        <title>Sequencing the genomes of 1000 actinobacteria strains.</title>
        <authorList>
            <person name="Klenk H.-P."/>
        </authorList>
    </citation>
    <scope>NUCLEOTIDE SEQUENCE [LARGE SCALE GENOMIC DNA]</scope>
    <source>
        <strain evidence="2 3">DSM 45809</strain>
    </source>
</reference>
<accession>A0A7W7GU21</accession>
<protein>
    <submittedName>
        <fullName evidence="2">Uncharacterized protein</fullName>
    </submittedName>
</protein>
<keyword evidence="1" id="KW-1133">Transmembrane helix</keyword>
<dbReference type="EMBL" id="JACHNB010000001">
    <property type="protein sequence ID" value="MBB4738310.1"/>
    <property type="molecule type" value="Genomic_DNA"/>
</dbReference>
<comment type="caution">
    <text evidence="2">The sequence shown here is derived from an EMBL/GenBank/DDBJ whole genome shotgun (WGS) entry which is preliminary data.</text>
</comment>
<dbReference type="RefSeq" id="WP_185038592.1">
    <property type="nucleotide sequence ID" value="NZ_BAABFG010000005.1"/>
</dbReference>
<sequence length="59" mass="5737">MNAKPVWILVVLLAALLSATVAMWISSAEGKPLSGIAAAGGATFIAVFGAGVGLVIALG</sequence>
<name>A0A7W7GU21_9ACTN</name>
<evidence type="ECO:0000313" key="2">
    <source>
        <dbReference type="EMBL" id="MBB4738310.1"/>
    </source>
</evidence>
<proteinExistence type="predicted"/>
<keyword evidence="3" id="KW-1185">Reference proteome</keyword>
<feature type="transmembrane region" description="Helical" evidence="1">
    <location>
        <begin position="38"/>
        <end position="58"/>
    </location>
</feature>
<evidence type="ECO:0000313" key="3">
    <source>
        <dbReference type="Proteomes" id="UP000546162"/>
    </source>
</evidence>
<keyword evidence="1" id="KW-0472">Membrane</keyword>
<organism evidence="2 3">
    <name type="scientific">Actinoplanes octamycinicus</name>
    <dbReference type="NCBI Taxonomy" id="135948"/>
    <lineage>
        <taxon>Bacteria</taxon>
        <taxon>Bacillati</taxon>
        <taxon>Actinomycetota</taxon>
        <taxon>Actinomycetes</taxon>
        <taxon>Micromonosporales</taxon>
        <taxon>Micromonosporaceae</taxon>
        <taxon>Actinoplanes</taxon>
    </lineage>
</organism>
<gene>
    <name evidence="2" type="ORF">BJY16_001769</name>
</gene>
<dbReference type="AlphaFoldDB" id="A0A7W7GU21"/>